<reference evidence="9 10" key="1">
    <citation type="submission" date="2019-04" db="EMBL/GenBank/DDBJ databases">
        <title>Herbidospora sp. NEAU-GS14.nov., a novel actinomycete isolated from soil.</title>
        <authorList>
            <person name="Han L."/>
        </authorList>
    </citation>
    <scope>NUCLEOTIDE SEQUENCE [LARGE SCALE GENOMIC DNA]</scope>
    <source>
        <strain evidence="9 10">NEAU-GS14</strain>
    </source>
</reference>
<evidence type="ECO:0000256" key="3">
    <source>
        <dbReference type="ARBA" id="ARBA00022630"/>
    </source>
</evidence>
<accession>A0A4U3MI95</accession>
<evidence type="ECO:0000256" key="1">
    <source>
        <dbReference type="ARBA" id="ARBA00001974"/>
    </source>
</evidence>
<feature type="domain" description="Acyl-CoA dehydrogenase/oxidase N-terminal" evidence="8">
    <location>
        <begin position="7"/>
        <end position="110"/>
    </location>
</feature>
<evidence type="ECO:0000259" key="6">
    <source>
        <dbReference type="Pfam" id="PF00441"/>
    </source>
</evidence>
<proteinExistence type="inferred from homology"/>
<dbReference type="SUPFAM" id="SSF47203">
    <property type="entry name" value="Acyl-CoA dehydrogenase C-terminal domain-like"/>
    <property type="match status" value="1"/>
</dbReference>
<evidence type="ECO:0000259" key="8">
    <source>
        <dbReference type="Pfam" id="PF02771"/>
    </source>
</evidence>
<dbReference type="Gene3D" id="2.40.110.10">
    <property type="entry name" value="Butyryl-CoA Dehydrogenase, subunit A, domain 2"/>
    <property type="match status" value="1"/>
</dbReference>
<gene>
    <name evidence="9" type="ORF">FDA94_09700</name>
</gene>
<dbReference type="PANTHER" id="PTHR43884:SF12">
    <property type="entry name" value="ISOVALERYL-COA DEHYDROGENASE, MITOCHONDRIAL-RELATED"/>
    <property type="match status" value="1"/>
</dbReference>
<name>A0A4U3MI95_9ACTN</name>
<evidence type="ECO:0000256" key="5">
    <source>
        <dbReference type="RuleBase" id="RU362125"/>
    </source>
</evidence>
<dbReference type="PANTHER" id="PTHR43884">
    <property type="entry name" value="ACYL-COA DEHYDROGENASE"/>
    <property type="match status" value="1"/>
</dbReference>
<evidence type="ECO:0000256" key="2">
    <source>
        <dbReference type="ARBA" id="ARBA00009347"/>
    </source>
</evidence>
<feature type="domain" description="Acyl-CoA oxidase/dehydrogenase middle" evidence="7">
    <location>
        <begin position="117"/>
        <end position="208"/>
    </location>
</feature>
<evidence type="ECO:0000256" key="4">
    <source>
        <dbReference type="ARBA" id="ARBA00022827"/>
    </source>
</evidence>
<dbReference type="InterPro" id="IPR036250">
    <property type="entry name" value="AcylCo_DH-like_C"/>
</dbReference>
<keyword evidence="10" id="KW-1185">Reference proteome</keyword>
<dbReference type="EMBL" id="SZQA01000007">
    <property type="protein sequence ID" value="TKK89208.1"/>
    <property type="molecule type" value="Genomic_DNA"/>
</dbReference>
<dbReference type="AlphaFoldDB" id="A0A4U3MI95"/>
<dbReference type="GO" id="GO:0003995">
    <property type="term" value="F:acyl-CoA dehydrogenase activity"/>
    <property type="evidence" value="ECO:0007669"/>
    <property type="project" value="InterPro"/>
</dbReference>
<dbReference type="OrthoDB" id="3504175at2"/>
<dbReference type="Gene3D" id="1.10.540.10">
    <property type="entry name" value="Acyl-CoA dehydrogenase/oxidase, N-terminal domain"/>
    <property type="match status" value="1"/>
</dbReference>
<dbReference type="InterPro" id="IPR046373">
    <property type="entry name" value="Acyl-CoA_Oxase/DH_mid-dom_sf"/>
</dbReference>
<dbReference type="InterPro" id="IPR006089">
    <property type="entry name" value="Acyl-CoA_DH_CS"/>
</dbReference>
<keyword evidence="5" id="KW-0560">Oxidoreductase</keyword>
<dbReference type="Proteomes" id="UP000308705">
    <property type="component" value="Unassembled WGS sequence"/>
</dbReference>
<comment type="cofactor">
    <cofactor evidence="1 5">
        <name>FAD</name>
        <dbReference type="ChEBI" id="CHEBI:57692"/>
    </cofactor>
</comment>
<dbReference type="PIRSF" id="PIRSF016578">
    <property type="entry name" value="HsaA"/>
    <property type="match status" value="1"/>
</dbReference>
<dbReference type="Gene3D" id="1.20.140.10">
    <property type="entry name" value="Butyryl-CoA Dehydrogenase, subunit A, domain 3"/>
    <property type="match status" value="1"/>
</dbReference>
<keyword evidence="3 5" id="KW-0285">Flavoprotein</keyword>
<comment type="caution">
    <text evidence="9">The sequence shown here is derived from an EMBL/GenBank/DDBJ whole genome shotgun (WGS) entry which is preliminary data.</text>
</comment>
<evidence type="ECO:0000313" key="10">
    <source>
        <dbReference type="Proteomes" id="UP000308705"/>
    </source>
</evidence>
<dbReference type="Pfam" id="PF00441">
    <property type="entry name" value="Acyl-CoA_dh_1"/>
    <property type="match status" value="1"/>
</dbReference>
<dbReference type="RefSeq" id="WP_137246715.1">
    <property type="nucleotide sequence ID" value="NZ_SZQA01000007.1"/>
</dbReference>
<feature type="domain" description="Acyl-CoA dehydrogenase/oxidase C-terminal" evidence="6">
    <location>
        <begin position="218"/>
        <end position="377"/>
    </location>
</feature>
<dbReference type="InterPro" id="IPR009075">
    <property type="entry name" value="AcylCo_DH/oxidase_C"/>
</dbReference>
<protein>
    <submittedName>
        <fullName evidence="9">Acyl-CoA dehydrogenase</fullName>
    </submittedName>
</protein>
<sequence>MRQPEHVRAVQAFARRELIGKDAYLDSLAEAPLPLYERFADTGLANWWVPKEHGGPGLGLEDGVRIVAELAYADAGAAFTLFIPVLTTSMVSWYGSPELRDHYLGKLVAGSGFCATLGSEHAAGSELARITTTARRDGNDVVLNGEKAFSTNADFAEFLVVVARAEHDPAGYLAVLVPRDTPGIRIDKRWDVLGLRSSATYQVTLTDCRVPAANVLRGNGLRLLEVGLNASRILIATTALGIARRIRDVCLEYGRTKQVKGAILAGNAVFAAKLGQFEMQIDVMANQCLAAARRYDEIAARPDAAAEFLRVGTLKTALTTKMFCGQTGWQIASAASEMFGGVGYTHDSVIGKLLRDVRYVSIVEGGDDVLRDLVFNRYVVPVSQRS</sequence>
<keyword evidence="4 5" id="KW-0274">FAD</keyword>
<evidence type="ECO:0000313" key="9">
    <source>
        <dbReference type="EMBL" id="TKK89208.1"/>
    </source>
</evidence>
<dbReference type="PROSITE" id="PS00073">
    <property type="entry name" value="ACYL_COA_DH_2"/>
    <property type="match status" value="1"/>
</dbReference>
<comment type="similarity">
    <text evidence="2 5">Belongs to the acyl-CoA dehydrogenase family.</text>
</comment>
<dbReference type="Pfam" id="PF02771">
    <property type="entry name" value="Acyl-CoA_dh_N"/>
    <property type="match status" value="1"/>
</dbReference>
<dbReference type="InterPro" id="IPR009100">
    <property type="entry name" value="AcylCoA_DH/oxidase_NM_dom_sf"/>
</dbReference>
<dbReference type="InterPro" id="IPR037069">
    <property type="entry name" value="AcylCoA_DH/ox_N_sf"/>
</dbReference>
<dbReference type="InterPro" id="IPR013786">
    <property type="entry name" value="AcylCoA_DH/ox_N"/>
</dbReference>
<dbReference type="InterPro" id="IPR006091">
    <property type="entry name" value="Acyl-CoA_Oxase/DH_mid-dom"/>
</dbReference>
<dbReference type="SUPFAM" id="SSF56645">
    <property type="entry name" value="Acyl-CoA dehydrogenase NM domain-like"/>
    <property type="match status" value="1"/>
</dbReference>
<dbReference type="Pfam" id="PF02770">
    <property type="entry name" value="Acyl-CoA_dh_M"/>
    <property type="match status" value="1"/>
</dbReference>
<evidence type="ECO:0000259" key="7">
    <source>
        <dbReference type="Pfam" id="PF02770"/>
    </source>
</evidence>
<dbReference type="CDD" id="cd00567">
    <property type="entry name" value="ACAD"/>
    <property type="match status" value="1"/>
</dbReference>
<dbReference type="GO" id="GO:0050660">
    <property type="term" value="F:flavin adenine dinucleotide binding"/>
    <property type="evidence" value="ECO:0007669"/>
    <property type="project" value="InterPro"/>
</dbReference>
<organism evidence="9 10">
    <name type="scientific">Herbidospora galbida</name>
    <dbReference type="NCBI Taxonomy" id="2575442"/>
    <lineage>
        <taxon>Bacteria</taxon>
        <taxon>Bacillati</taxon>
        <taxon>Actinomycetota</taxon>
        <taxon>Actinomycetes</taxon>
        <taxon>Streptosporangiales</taxon>
        <taxon>Streptosporangiaceae</taxon>
        <taxon>Herbidospora</taxon>
    </lineage>
</organism>